<dbReference type="SUPFAM" id="SSF53383">
    <property type="entry name" value="PLP-dependent transferases"/>
    <property type="match status" value="1"/>
</dbReference>
<keyword evidence="3 6" id="KW-0032">Aminotransferase</keyword>
<keyword evidence="5" id="KW-0663">Pyridoxal phosphate</keyword>
<dbReference type="EC" id="2.6.1.-" evidence="6"/>
<dbReference type="CDD" id="cd00609">
    <property type="entry name" value="AAT_like"/>
    <property type="match status" value="1"/>
</dbReference>
<dbReference type="Pfam" id="PF00155">
    <property type="entry name" value="Aminotran_1_2"/>
    <property type="match status" value="1"/>
</dbReference>
<feature type="domain" description="Aminotransferase class I/classII large" evidence="7">
    <location>
        <begin position="30"/>
        <end position="371"/>
    </location>
</feature>
<evidence type="ECO:0000313" key="9">
    <source>
        <dbReference type="Proteomes" id="UP001431693"/>
    </source>
</evidence>
<dbReference type="Gene3D" id="3.40.640.10">
    <property type="entry name" value="Type I PLP-dependent aspartate aminotransferase-like (Major domain)"/>
    <property type="match status" value="1"/>
</dbReference>
<evidence type="ECO:0000256" key="2">
    <source>
        <dbReference type="ARBA" id="ARBA00007441"/>
    </source>
</evidence>
<dbReference type="InterPro" id="IPR015424">
    <property type="entry name" value="PyrdxlP-dep_Trfase"/>
</dbReference>
<dbReference type="EMBL" id="JASJEX010000001">
    <property type="protein sequence ID" value="MDJ1128842.1"/>
    <property type="molecule type" value="Genomic_DNA"/>
</dbReference>
<evidence type="ECO:0000259" key="7">
    <source>
        <dbReference type="Pfam" id="PF00155"/>
    </source>
</evidence>
<protein>
    <recommendedName>
        <fullName evidence="6">Aminotransferase</fullName>
        <ecNumber evidence="6">2.6.1.-</ecNumber>
    </recommendedName>
</protein>
<dbReference type="InterPro" id="IPR015421">
    <property type="entry name" value="PyrdxlP-dep_Trfase_major"/>
</dbReference>
<evidence type="ECO:0000256" key="3">
    <source>
        <dbReference type="ARBA" id="ARBA00022576"/>
    </source>
</evidence>
<proteinExistence type="inferred from homology"/>
<evidence type="ECO:0000256" key="4">
    <source>
        <dbReference type="ARBA" id="ARBA00022679"/>
    </source>
</evidence>
<evidence type="ECO:0000256" key="5">
    <source>
        <dbReference type="ARBA" id="ARBA00022898"/>
    </source>
</evidence>
<name>A0ABT6ZIG0_9ACTN</name>
<dbReference type="InterPro" id="IPR050596">
    <property type="entry name" value="AspAT/PAT-like"/>
</dbReference>
<dbReference type="PROSITE" id="PS00105">
    <property type="entry name" value="AA_TRANSFER_CLASS_1"/>
    <property type="match status" value="1"/>
</dbReference>
<dbReference type="GO" id="GO:0008483">
    <property type="term" value="F:transaminase activity"/>
    <property type="evidence" value="ECO:0007669"/>
    <property type="project" value="UniProtKB-KW"/>
</dbReference>
<evidence type="ECO:0000256" key="6">
    <source>
        <dbReference type="RuleBase" id="RU000481"/>
    </source>
</evidence>
<accession>A0ABT6ZIG0</accession>
<organism evidence="8 9">
    <name type="scientific">Kribbibacterium absianum</name>
    <dbReference type="NCBI Taxonomy" id="3044210"/>
    <lineage>
        <taxon>Bacteria</taxon>
        <taxon>Bacillati</taxon>
        <taxon>Actinomycetota</taxon>
        <taxon>Coriobacteriia</taxon>
        <taxon>Coriobacteriales</taxon>
        <taxon>Kribbibacteriaceae</taxon>
        <taxon>Kribbibacterium</taxon>
    </lineage>
</organism>
<dbReference type="Proteomes" id="UP001431693">
    <property type="component" value="Unassembled WGS sequence"/>
</dbReference>
<keyword evidence="9" id="KW-1185">Reference proteome</keyword>
<reference evidence="8" key="1">
    <citation type="submission" date="2023-05" db="EMBL/GenBank/DDBJ databases">
        <title>[olsenella] sp. nov., isolated from a pig farm feces dump.</title>
        <authorList>
            <person name="Chang Y.-H."/>
        </authorList>
    </citation>
    <scope>NUCLEOTIDE SEQUENCE</scope>
    <source>
        <strain evidence="8">YH-ols2217</strain>
    </source>
</reference>
<keyword evidence="4 6" id="KW-0808">Transferase</keyword>
<comment type="cofactor">
    <cofactor evidence="1 6">
        <name>pyridoxal 5'-phosphate</name>
        <dbReference type="ChEBI" id="CHEBI:597326"/>
    </cofactor>
</comment>
<dbReference type="InterPro" id="IPR004839">
    <property type="entry name" value="Aminotransferase_I/II_large"/>
</dbReference>
<gene>
    <name evidence="8" type="ORF">QJ043_01925</name>
</gene>
<dbReference type="InterPro" id="IPR004838">
    <property type="entry name" value="NHTrfase_class1_PyrdxlP-BS"/>
</dbReference>
<sequence length="380" mass="41451">MIERMNPALSGVTPSAIRRFSALAKETPGCMALTLGEPDFDTPAPVVAAAETALERGETHYIANNGREDLREAISAYEREHHGLRYAPDEVIVTVGATQALFLALFGILEPGDELVVPTPAYPLYAEAAKLCRATPVFLDTTASAFQIEPDALAAVITPRTKAIVLNSPNNPTGAVLGLPSLQAVHDAIIGRGIFSVCDDVYRELTYGGRPHSLAEFQDLRGQVLVAQSFSKPWAMTGWRMGYLLGDRKVVQRLALAHQFMVSSTPAPFQRACVEALGTDPGPMVETYRARRAYVLERLEAIGLPVVRPQGAFYVFPSVAEFPMGSEEFCTRLIREGGLALTPGSCFGAEGYVRLSYCYSNEDLREGLDRLERFISSIRH</sequence>
<dbReference type="RefSeq" id="WP_283712482.1">
    <property type="nucleotide sequence ID" value="NZ_JASJEW010000001.1"/>
</dbReference>
<dbReference type="PANTHER" id="PTHR46383">
    <property type="entry name" value="ASPARTATE AMINOTRANSFERASE"/>
    <property type="match status" value="1"/>
</dbReference>
<evidence type="ECO:0000313" key="8">
    <source>
        <dbReference type="EMBL" id="MDJ1128842.1"/>
    </source>
</evidence>
<evidence type="ECO:0000256" key="1">
    <source>
        <dbReference type="ARBA" id="ARBA00001933"/>
    </source>
</evidence>
<comment type="caution">
    <text evidence="8">The sequence shown here is derived from an EMBL/GenBank/DDBJ whole genome shotgun (WGS) entry which is preliminary data.</text>
</comment>
<dbReference type="Gene3D" id="3.90.1150.10">
    <property type="entry name" value="Aspartate Aminotransferase, domain 1"/>
    <property type="match status" value="1"/>
</dbReference>
<dbReference type="PANTHER" id="PTHR46383:SF4">
    <property type="entry name" value="AMINOTRANSFERASE"/>
    <property type="match status" value="1"/>
</dbReference>
<comment type="similarity">
    <text evidence="2 6">Belongs to the class-I pyridoxal-phosphate-dependent aminotransferase family.</text>
</comment>
<dbReference type="InterPro" id="IPR015422">
    <property type="entry name" value="PyrdxlP-dep_Trfase_small"/>
</dbReference>